<dbReference type="EMBL" id="JAPFFF010000003">
    <property type="protein sequence ID" value="KAK8894318.1"/>
    <property type="molecule type" value="Genomic_DNA"/>
</dbReference>
<reference evidence="2 3" key="1">
    <citation type="submission" date="2024-04" db="EMBL/GenBank/DDBJ databases">
        <title>Tritrichomonas musculus Genome.</title>
        <authorList>
            <person name="Alves-Ferreira E."/>
            <person name="Grigg M."/>
            <person name="Lorenzi H."/>
            <person name="Galac M."/>
        </authorList>
    </citation>
    <scope>NUCLEOTIDE SEQUENCE [LARGE SCALE GENOMIC DNA]</scope>
    <source>
        <strain evidence="2 3">EAF2021</strain>
    </source>
</reference>
<sequence>MSTDFAPSFNVSWDTPAPSTPSPSSSSVPSTSSVAQKPKLDAFGVDEAFSNFKPNFSTEVEQLKLVQPNPVPPIEDISNTAAAKIFSDFCQNKFGFTPVFDQK</sequence>
<proteinExistence type="predicted"/>
<comment type="caution">
    <text evidence="2">The sequence shown here is derived from an EMBL/GenBank/DDBJ whole genome shotgun (WGS) entry which is preliminary data.</text>
</comment>
<dbReference type="Proteomes" id="UP001470230">
    <property type="component" value="Unassembled WGS sequence"/>
</dbReference>
<feature type="region of interest" description="Disordered" evidence="1">
    <location>
        <begin position="1"/>
        <end position="33"/>
    </location>
</feature>
<name>A0ABR2KU17_9EUKA</name>
<evidence type="ECO:0000256" key="1">
    <source>
        <dbReference type="SAM" id="MobiDB-lite"/>
    </source>
</evidence>
<evidence type="ECO:0000313" key="3">
    <source>
        <dbReference type="Proteomes" id="UP001470230"/>
    </source>
</evidence>
<gene>
    <name evidence="2" type="ORF">M9Y10_022753</name>
</gene>
<feature type="compositionally biased region" description="Low complexity" evidence="1">
    <location>
        <begin position="22"/>
        <end position="33"/>
    </location>
</feature>
<feature type="compositionally biased region" description="Polar residues" evidence="1">
    <location>
        <begin position="1"/>
        <end position="13"/>
    </location>
</feature>
<protein>
    <submittedName>
        <fullName evidence="2">Uncharacterized protein</fullName>
    </submittedName>
</protein>
<organism evidence="2 3">
    <name type="scientific">Tritrichomonas musculus</name>
    <dbReference type="NCBI Taxonomy" id="1915356"/>
    <lineage>
        <taxon>Eukaryota</taxon>
        <taxon>Metamonada</taxon>
        <taxon>Parabasalia</taxon>
        <taxon>Tritrichomonadida</taxon>
        <taxon>Tritrichomonadidae</taxon>
        <taxon>Tritrichomonas</taxon>
    </lineage>
</organism>
<keyword evidence="3" id="KW-1185">Reference proteome</keyword>
<accession>A0ABR2KU17</accession>
<evidence type="ECO:0000313" key="2">
    <source>
        <dbReference type="EMBL" id="KAK8894318.1"/>
    </source>
</evidence>